<dbReference type="InterPro" id="IPR028889">
    <property type="entry name" value="USP"/>
</dbReference>
<dbReference type="eggNOG" id="KOG1870">
    <property type="taxonomic scope" value="Eukaryota"/>
</dbReference>
<dbReference type="InterPro" id="IPR038765">
    <property type="entry name" value="Papain-like_cys_pep_sf"/>
</dbReference>
<feature type="region of interest" description="Disordered" evidence="1">
    <location>
        <begin position="1186"/>
        <end position="1206"/>
    </location>
</feature>
<organism evidence="4">
    <name type="scientific">Fonticula alba</name>
    <name type="common">Slime mold</name>
    <dbReference type="NCBI Taxonomy" id="691883"/>
    <lineage>
        <taxon>Eukaryota</taxon>
        <taxon>Rotosphaerida</taxon>
        <taxon>Fonticulaceae</taxon>
        <taxon>Fonticula</taxon>
    </lineage>
</organism>
<dbReference type="PROSITE" id="PS00972">
    <property type="entry name" value="USP_1"/>
    <property type="match status" value="1"/>
</dbReference>
<keyword evidence="2" id="KW-0812">Transmembrane</keyword>
<keyword evidence="2" id="KW-0472">Membrane</keyword>
<accession>A0A058ZE25</accession>
<feature type="compositionally biased region" description="Low complexity" evidence="1">
    <location>
        <begin position="599"/>
        <end position="612"/>
    </location>
</feature>
<feature type="domain" description="USP" evidence="3">
    <location>
        <begin position="684"/>
        <end position="1276"/>
    </location>
</feature>
<keyword evidence="5" id="KW-1185">Reference proteome</keyword>
<feature type="region of interest" description="Disordered" evidence="1">
    <location>
        <begin position="581"/>
        <end position="612"/>
    </location>
</feature>
<reference evidence="4" key="1">
    <citation type="submission" date="2013-04" db="EMBL/GenBank/DDBJ databases">
        <title>The Genome Sequence of Fonticula alba ATCC 38817.</title>
        <authorList>
            <consortium name="The Broad Institute Genomics Platform"/>
            <person name="Russ C."/>
            <person name="Cuomo C."/>
            <person name="Burger G."/>
            <person name="Gray M.W."/>
            <person name="Holland P.W.H."/>
            <person name="King N."/>
            <person name="Lang F.B.F."/>
            <person name="Roger A.J."/>
            <person name="Ruiz-Trillo I."/>
            <person name="Brown M."/>
            <person name="Walker B."/>
            <person name="Young S."/>
            <person name="Zeng Q."/>
            <person name="Gargeya S."/>
            <person name="Fitzgerald M."/>
            <person name="Haas B."/>
            <person name="Abouelleil A."/>
            <person name="Allen A.W."/>
            <person name="Alvarado L."/>
            <person name="Arachchi H.M."/>
            <person name="Berlin A.M."/>
            <person name="Chapman S.B."/>
            <person name="Gainer-Dewar J."/>
            <person name="Goldberg J."/>
            <person name="Griggs A."/>
            <person name="Gujja S."/>
            <person name="Hansen M."/>
            <person name="Howarth C."/>
            <person name="Imamovic A."/>
            <person name="Ireland A."/>
            <person name="Larimer J."/>
            <person name="McCowan C."/>
            <person name="Murphy C."/>
            <person name="Pearson M."/>
            <person name="Poon T.W."/>
            <person name="Priest M."/>
            <person name="Roberts A."/>
            <person name="Saif S."/>
            <person name="Shea T."/>
            <person name="Sisk P."/>
            <person name="Sykes S."/>
            <person name="Wortman J."/>
            <person name="Nusbaum C."/>
            <person name="Birren B."/>
        </authorList>
    </citation>
    <scope>NUCLEOTIDE SEQUENCE [LARGE SCALE GENOMIC DNA]</scope>
    <source>
        <strain evidence="4">ATCC 38817</strain>
    </source>
</reference>
<dbReference type="PROSITE" id="PS00973">
    <property type="entry name" value="USP_2"/>
    <property type="match status" value="1"/>
</dbReference>
<feature type="compositionally biased region" description="Basic and acidic residues" evidence="1">
    <location>
        <begin position="920"/>
        <end position="929"/>
    </location>
</feature>
<dbReference type="STRING" id="691883.A0A058ZE25"/>
<feature type="domain" description="USP" evidence="3">
    <location>
        <begin position="1"/>
        <end position="246"/>
    </location>
</feature>
<name>A0A058ZE25_FONAL</name>
<proteinExistence type="predicted"/>
<feature type="region of interest" description="Disordered" evidence="1">
    <location>
        <begin position="838"/>
        <end position="946"/>
    </location>
</feature>
<feature type="compositionally biased region" description="Low complexity" evidence="1">
    <location>
        <begin position="421"/>
        <end position="441"/>
    </location>
</feature>
<feature type="compositionally biased region" description="Low complexity" evidence="1">
    <location>
        <begin position="1417"/>
        <end position="1433"/>
    </location>
</feature>
<feature type="region of interest" description="Disordered" evidence="1">
    <location>
        <begin position="315"/>
        <end position="441"/>
    </location>
</feature>
<dbReference type="InterPro" id="IPR050185">
    <property type="entry name" value="Ub_carboxyl-term_hydrolase"/>
</dbReference>
<dbReference type="CDD" id="cd02257">
    <property type="entry name" value="Peptidase_C19"/>
    <property type="match status" value="1"/>
</dbReference>
<dbReference type="GeneID" id="20525860"/>
<dbReference type="PROSITE" id="PS50235">
    <property type="entry name" value="USP_3"/>
    <property type="match status" value="2"/>
</dbReference>
<dbReference type="SUPFAM" id="SSF54001">
    <property type="entry name" value="Cysteine proteinases"/>
    <property type="match status" value="2"/>
</dbReference>
<dbReference type="GO" id="GO:0004843">
    <property type="term" value="F:cysteine-type deubiquitinase activity"/>
    <property type="evidence" value="ECO:0007669"/>
    <property type="project" value="InterPro"/>
</dbReference>
<dbReference type="InterPro" id="IPR001394">
    <property type="entry name" value="Peptidase_C19_UCH"/>
</dbReference>
<keyword evidence="2" id="KW-1133">Transmembrane helix</keyword>
<feature type="compositionally biased region" description="Polar residues" evidence="1">
    <location>
        <begin position="893"/>
        <end position="903"/>
    </location>
</feature>
<evidence type="ECO:0000256" key="1">
    <source>
        <dbReference type="SAM" id="MobiDB-lite"/>
    </source>
</evidence>
<dbReference type="RefSeq" id="XP_009493290.1">
    <property type="nucleotide sequence ID" value="XM_009495015.1"/>
</dbReference>
<evidence type="ECO:0000313" key="5">
    <source>
        <dbReference type="Proteomes" id="UP000030693"/>
    </source>
</evidence>
<feature type="compositionally biased region" description="Polar residues" evidence="1">
    <location>
        <begin position="840"/>
        <end position="863"/>
    </location>
</feature>
<dbReference type="PANTHER" id="PTHR21646">
    <property type="entry name" value="UBIQUITIN CARBOXYL-TERMINAL HYDROLASE"/>
    <property type="match status" value="1"/>
</dbReference>
<evidence type="ECO:0000313" key="4">
    <source>
        <dbReference type="EMBL" id="KCV71712.1"/>
    </source>
</evidence>
<feature type="compositionally biased region" description="Low complexity" evidence="1">
    <location>
        <begin position="315"/>
        <end position="324"/>
    </location>
</feature>
<dbReference type="OrthoDB" id="292964at2759"/>
<feature type="compositionally biased region" description="Gly residues" evidence="1">
    <location>
        <begin position="1434"/>
        <end position="1445"/>
    </location>
</feature>
<dbReference type="GO" id="GO:0016579">
    <property type="term" value="P:protein deubiquitination"/>
    <property type="evidence" value="ECO:0007669"/>
    <property type="project" value="InterPro"/>
</dbReference>
<dbReference type="Pfam" id="PF00443">
    <property type="entry name" value="UCH"/>
    <property type="match status" value="3"/>
</dbReference>
<dbReference type="EMBL" id="KB932202">
    <property type="protein sequence ID" value="KCV71712.1"/>
    <property type="molecule type" value="Genomic_DNA"/>
</dbReference>
<feature type="compositionally biased region" description="Low complexity" evidence="1">
    <location>
        <begin position="864"/>
        <end position="875"/>
    </location>
</feature>
<feature type="compositionally biased region" description="Acidic residues" evidence="1">
    <location>
        <begin position="909"/>
        <end position="919"/>
    </location>
</feature>
<gene>
    <name evidence="4" type="ORF">H696_01135</name>
</gene>
<dbReference type="Gene3D" id="3.90.70.10">
    <property type="entry name" value="Cysteine proteinases"/>
    <property type="match status" value="3"/>
</dbReference>
<feature type="transmembrane region" description="Helical" evidence="2">
    <location>
        <begin position="1621"/>
        <end position="1640"/>
    </location>
</feature>
<protein>
    <recommendedName>
        <fullName evidence="3">USP domain-containing protein</fullName>
    </recommendedName>
</protein>
<feature type="compositionally biased region" description="Low complexity" evidence="1">
    <location>
        <begin position="370"/>
        <end position="402"/>
    </location>
</feature>
<evidence type="ECO:0000259" key="3">
    <source>
        <dbReference type="PROSITE" id="PS50235"/>
    </source>
</evidence>
<sequence length="1646" mass="176394">MWLKDGGSVSPRDFKSFVGRCWFQFAGYDQHDSQEFLQYLLDGLHEDLNRIENKPFVENPSYTGQPDEELAAAFLEAYEKRNKSAIMDLFQGQYKSEIVCNTCHQKSITFDPYISLSVPVVSFSVPVCVVKRRPIIEEFLHDNIPGDTPDFTAFRYCGDLDSQPSEQAVIQKLSLTFTTSPTVADVLERVARLSPQTPGTHFVAFSATSVHVKDMLLMSDPFDCNDTMVITIDTSGSLRLVDYSPSPTSSSPSASSSSSDELLDVVTISHSNSPTTSAAAAVCLAPALTSDRSPSSSPAASSSHLDEFISITGSSSSSSCAPSPSDSPPCVDDTLDRHIRGTSPDSSQHFVVLPRPSGGLLSSKRRRLSSESLQDLDPVSLSPSVDPLSSPSAASSPVLTSPGSSPLLIDSDTILPEEDSSWCPPSSGSGSSSGFSTSHSSGSASDSAGVLSLSDSDGSDCHLSPGAPLSPFSHADVHIGSDIDIDIDPSTMSTKVVYVSDLKAFRDSAGSAKVMFIKEGTSSFEVKKKPAPFQAVIFEDKAENSVHILFRFPKLAPATFRMSPIPSKPLTFTFSSGSAFEYDPPSPDPVVEDPPAAPSAPEVSAPQPAAIPAATSASTSTALSTVAPVSAFPGFGSTSSEYGPSYALPGGPEDDRGPSRLIGFRPMETYLDTAIENFRRVNPCGLSNLGNTCFMNSILQGLAAVEPLVNFFLTHDQIFFPISMKMARTQYPPLVLCLEKSRAQDPIHGHSYVLLNLHSFLSSIIFRGTTSDPPQYSGFSSFSRPSEVKYSVSLPREQRDQIDLHNNYFQLVAKSIVTSCEKVTAATLKQEFGLDAPTSAGASTMSDTSTPFALDASSPSMNDSTLTASLYSSSTQEHGGAFGPASGAPTELSLRTTPSQQSILHEEAEKEDEEEEDEQALDHPEDEIPLKGQQGKQHHRQESERDALAAEAIKADLDVEQEQEDEEDDAVAAPFHTLEDICRQKLSFQFRSGESAVEPNWWCVPTYSIRQGDTLYLQAARMGACFIPLVVVPPSYFNVQLNFIDMQSSTHHGITIVRDTATPSLTLLSCIERFSELETLQNDNEWYCPNCKTHRRAHKRLSLWSVPDVLIIHLKRFKTTHYGHSSKTTTLVDYPYEGLDLRPYIGQTLAGVGPDPGLYDLVAVSNHTGSLYGGHYTATCRVPVADGANGPGPGPGPGKEATGDLAGDLADEDFEDLADDQPLWRPQAHQQPATLATTSRPDAQQPGVWFEFDDSSARPETRFCQREAYVLIYQRRGASAELPDHFQPKPSEYVRMVLVLDMIYRRLVPPAPSALVVATTMEAMSASGAASGMMMTMTTEPTSTAATMGEMPLPDSPGWRNFLPLPTLGSGAALSTTTSTTSDLDDAGLLGTLLAAMGRWWPYADRGRASGRGSSGIGDSSRSFRIGNPLAGAGANGGPGTGGGDAASPELLPRPVTFRSGRHRPDLSASSSAASSSASSSFAFSSSFPNAGGHTSDPRLSSPGGDWSSPAGVGRARVVLTLLAHLARRLGRLVLAPPRSLVLALRSARTGGGGGVGGGHAYSQDPFLHSTGDFPHLPDSPSGGSLSASATSSIPTTPMLIHHQARYRRRRVFSPTVKTTLLILVASFSYGLYLFGSQLYSRQVWR</sequence>
<dbReference type="InterPro" id="IPR018200">
    <property type="entry name" value="USP_CS"/>
</dbReference>
<feature type="region of interest" description="Disordered" evidence="1">
    <location>
        <begin position="1408"/>
        <end position="1474"/>
    </location>
</feature>
<dbReference type="Proteomes" id="UP000030693">
    <property type="component" value="Unassembled WGS sequence"/>
</dbReference>
<evidence type="ECO:0000256" key="2">
    <source>
        <dbReference type="SAM" id="Phobius"/>
    </source>
</evidence>